<keyword evidence="8" id="KW-0028">Amino-acid biosynthesis</keyword>
<evidence type="ECO:0000259" key="13">
    <source>
        <dbReference type="Pfam" id="PF00696"/>
    </source>
</evidence>
<dbReference type="GO" id="GO:0050661">
    <property type="term" value="F:NADP binding"/>
    <property type="evidence" value="ECO:0007669"/>
    <property type="project" value="InterPro"/>
</dbReference>
<keyword evidence="11" id="KW-0486">Methionine biosynthesis</keyword>
<evidence type="ECO:0000256" key="6">
    <source>
        <dbReference type="ARBA" id="ARBA00013213"/>
    </source>
</evidence>
<keyword evidence="10 16" id="KW-0560">Oxidoreductase</keyword>
<comment type="pathway">
    <text evidence="2">Amino-acid biosynthesis; L-threonine biosynthesis; L-threonine from L-aspartate: step 3/5.</text>
</comment>
<dbReference type="SUPFAM" id="SSF51735">
    <property type="entry name" value="NAD(P)-binding Rossmann-fold domains"/>
    <property type="match status" value="1"/>
</dbReference>
<dbReference type="Pfam" id="PF03447">
    <property type="entry name" value="NAD_binding_3"/>
    <property type="match status" value="1"/>
</dbReference>
<evidence type="ECO:0000259" key="14">
    <source>
        <dbReference type="Pfam" id="PF00742"/>
    </source>
</evidence>
<evidence type="ECO:0000259" key="15">
    <source>
        <dbReference type="Pfam" id="PF03447"/>
    </source>
</evidence>
<evidence type="ECO:0000256" key="3">
    <source>
        <dbReference type="ARBA" id="ARBA00005062"/>
    </source>
</evidence>
<dbReference type="RefSeq" id="WP_011643038.1">
    <property type="nucleotide sequence ID" value="NC_008347.1"/>
</dbReference>
<dbReference type="AlphaFoldDB" id="Q0AQP6"/>
<comment type="pathway">
    <text evidence="3">Amino-acid biosynthesis; L-methionine biosynthesis via de novo pathway; L-homoserine from L-aspartate: step 3/3.</text>
</comment>
<comment type="pathway">
    <text evidence="1">Amino-acid biosynthesis; L-methionine biosynthesis via de novo pathway; L-homoserine from L-aspartate: step 1/3.</text>
</comment>
<dbReference type="EC" id="1.1.1.3" evidence="6"/>
<keyword evidence="16" id="KW-0808">Transferase</keyword>
<dbReference type="Gene3D" id="3.40.1160.10">
    <property type="entry name" value="Acetylglutamate kinase-like"/>
    <property type="match status" value="1"/>
</dbReference>
<feature type="domain" description="Aspartate/homoserine dehydrogenase NAD-binding" evidence="15">
    <location>
        <begin position="272"/>
        <end position="381"/>
    </location>
</feature>
<dbReference type="KEGG" id="mmr:Mmar10_1098"/>
<dbReference type="eggNOG" id="COG0460">
    <property type="taxonomic scope" value="Bacteria"/>
</dbReference>
<keyword evidence="16" id="KW-0418">Kinase</keyword>
<dbReference type="CDD" id="cd04234">
    <property type="entry name" value="AAK_AK"/>
    <property type="match status" value="1"/>
</dbReference>
<accession>Q0AQP6</accession>
<feature type="domain" description="Aspartate/glutamate/uridylate kinase" evidence="13">
    <location>
        <begin position="17"/>
        <end position="220"/>
    </location>
</feature>
<dbReference type="HOGENOM" id="CLU_454780_0_0_5"/>
<dbReference type="EMBL" id="CP000449">
    <property type="protein sequence ID" value="ABI65391.1"/>
    <property type="molecule type" value="Genomic_DNA"/>
</dbReference>
<dbReference type="GO" id="GO:0009086">
    <property type="term" value="P:methionine biosynthetic process"/>
    <property type="evidence" value="ECO:0007669"/>
    <property type="project" value="UniProtKB-KW"/>
</dbReference>
<comment type="similarity">
    <text evidence="5">Belongs to the homoserine dehydrogenase family.</text>
</comment>
<dbReference type="Gene3D" id="3.30.360.10">
    <property type="entry name" value="Dihydrodipicolinate Reductase, domain 2"/>
    <property type="match status" value="1"/>
</dbReference>
<keyword evidence="9" id="KW-0791">Threonine biosynthesis</keyword>
<dbReference type="SUPFAM" id="SSF55347">
    <property type="entry name" value="Glyceraldehyde-3-phosphate dehydrogenase-like, C-terminal domain"/>
    <property type="match status" value="1"/>
</dbReference>
<dbReference type="PANTHER" id="PTHR43331:SF1">
    <property type="entry name" value="HOMOSERINE DEHYDROGENASE"/>
    <property type="match status" value="1"/>
</dbReference>
<evidence type="ECO:0000256" key="8">
    <source>
        <dbReference type="ARBA" id="ARBA00022605"/>
    </source>
</evidence>
<dbReference type="InterPro" id="IPR019811">
    <property type="entry name" value="HDH_CS"/>
</dbReference>
<dbReference type="Pfam" id="PF00696">
    <property type="entry name" value="AA_kinase"/>
    <property type="match status" value="1"/>
</dbReference>
<evidence type="ECO:0000256" key="10">
    <source>
        <dbReference type="ARBA" id="ARBA00023002"/>
    </source>
</evidence>
<dbReference type="GO" id="GO:0016301">
    <property type="term" value="F:kinase activity"/>
    <property type="evidence" value="ECO:0007669"/>
    <property type="project" value="UniProtKB-KW"/>
</dbReference>
<sequence length="600" mass="62762">MALPDQPQPDQADRPLKLCVLKFGSSVLFKPDDYARAAHEIYRHVRAGEKVVAVVSALDGETDALFGVGNDVGQGCSDALLARLVRCGELKSAALMGLALERSGIPSAVLDPHEMGLRAEGEALDANLTGLDASRVLKRFASVDVIVAPGFFGEGADGPVTLGRGGTDLTAVEFAHWLGADRVRLIKDVDGVYTDDPAKVANAKRFDQLDYDEAARVSRGLVQDKAITRAKEQDVVIEVAALGRPYATRIAAVEQRAGDGLEMKPMRVAVLGHGAVGAGVCAHLLAHPGRFTLNPVLVRDPAQHSAGAAAELSFTDDPARALGGEPDIVVETIGGTGLARALSQSVLREGAHLVTANKAVVALDFDRLHELAEENGRSLRYSATIGGGVPILELVDLLARHDTLLSVEGVLNGTCNFVLGQLGQGVPLAAAVAEAQRLGFAEADPSADIDGLDAADKLAILVRHAFGVALHPDQIACESLSDLSAERIAAVNEEGLVFKQIACCSTTADGGVEARVEIRALAPDHPLAGLVNEGNGALLDLPSGQVGVFGKGAGRWPTAEAVFADIMDIQRETLLPAQSASHQPENPLSHGRQMSSRTVA</sequence>
<dbReference type="OrthoDB" id="9808167at2"/>
<feature type="region of interest" description="Disordered" evidence="12">
    <location>
        <begin position="577"/>
        <end position="600"/>
    </location>
</feature>
<dbReference type="NCBIfam" id="NF004976">
    <property type="entry name" value="PRK06349.1"/>
    <property type="match status" value="1"/>
</dbReference>
<dbReference type="InterPro" id="IPR036291">
    <property type="entry name" value="NAD(P)-bd_dom_sf"/>
</dbReference>
<evidence type="ECO:0000256" key="4">
    <source>
        <dbReference type="ARBA" id="ARBA00005139"/>
    </source>
</evidence>
<dbReference type="FunFam" id="3.30.360.10:FF:000005">
    <property type="entry name" value="Homoserine dehydrogenase"/>
    <property type="match status" value="1"/>
</dbReference>
<feature type="domain" description="Homoserine dehydrogenase catalytic" evidence="14">
    <location>
        <begin position="390"/>
        <end position="567"/>
    </location>
</feature>
<dbReference type="InterPro" id="IPR005106">
    <property type="entry name" value="Asp/hSer_DH_NAD-bd"/>
</dbReference>
<dbReference type="InterPro" id="IPR001342">
    <property type="entry name" value="HDH_cat"/>
</dbReference>
<dbReference type="eggNOG" id="COG0527">
    <property type="taxonomic scope" value="Bacteria"/>
</dbReference>
<dbReference type="Proteomes" id="UP000001964">
    <property type="component" value="Chromosome"/>
</dbReference>
<evidence type="ECO:0000256" key="7">
    <source>
        <dbReference type="ARBA" id="ARBA00013376"/>
    </source>
</evidence>
<evidence type="ECO:0000256" key="9">
    <source>
        <dbReference type="ARBA" id="ARBA00022697"/>
    </source>
</evidence>
<reference evidence="16 17" key="1">
    <citation type="submission" date="2006-08" db="EMBL/GenBank/DDBJ databases">
        <title>Complete sequence of Maricaulis maris MCS10.</title>
        <authorList>
            <consortium name="US DOE Joint Genome Institute"/>
            <person name="Copeland A."/>
            <person name="Lucas S."/>
            <person name="Lapidus A."/>
            <person name="Barry K."/>
            <person name="Detter J.C."/>
            <person name="Glavina del Rio T."/>
            <person name="Hammon N."/>
            <person name="Israni S."/>
            <person name="Dalin E."/>
            <person name="Tice H."/>
            <person name="Pitluck S."/>
            <person name="Saunders E."/>
            <person name="Brettin T."/>
            <person name="Bruce D."/>
            <person name="Han C."/>
            <person name="Tapia R."/>
            <person name="Gilna P."/>
            <person name="Schmutz J."/>
            <person name="Larimer F."/>
            <person name="Land M."/>
            <person name="Hauser L."/>
            <person name="Kyrpides N."/>
            <person name="Mikhailova N."/>
            <person name="Viollier P."/>
            <person name="Stephens C."/>
            <person name="Richardson P."/>
        </authorList>
    </citation>
    <scope>NUCLEOTIDE SEQUENCE [LARGE SCALE GENOMIC DNA]</scope>
    <source>
        <strain evidence="16 17">MCS10</strain>
    </source>
</reference>
<dbReference type="InterPro" id="IPR036393">
    <property type="entry name" value="AceGlu_kinase-like_sf"/>
</dbReference>
<dbReference type="UniPathway" id="UPA00051">
    <property type="reaction ID" value="UER00465"/>
</dbReference>
<dbReference type="GO" id="GO:0009088">
    <property type="term" value="P:threonine biosynthetic process"/>
    <property type="evidence" value="ECO:0007669"/>
    <property type="project" value="UniProtKB-UniPathway"/>
</dbReference>
<dbReference type="GO" id="GO:0004412">
    <property type="term" value="F:homoserine dehydrogenase activity"/>
    <property type="evidence" value="ECO:0007669"/>
    <property type="project" value="UniProtKB-EC"/>
</dbReference>
<protein>
    <recommendedName>
        <fullName evidence="7">Homoserine dehydrogenase</fullName>
        <ecNumber evidence="6">1.1.1.3</ecNumber>
    </recommendedName>
</protein>
<evidence type="ECO:0000313" key="17">
    <source>
        <dbReference type="Proteomes" id="UP000001964"/>
    </source>
</evidence>
<evidence type="ECO:0000256" key="5">
    <source>
        <dbReference type="ARBA" id="ARBA00006753"/>
    </source>
</evidence>
<evidence type="ECO:0000256" key="1">
    <source>
        <dbReference type="ARBA" id="ARBA00004986"/>
    </source>
</evidence>
<evidence type="ECO:0000256" key="12">
    <source>
        <dbReference type="SAM" id="MobiDB-lite"/>
    </source>
</evidence>
<evidence type="ECO:0000313" key="16">
    <source>
        <dbReference type="EMBL" id="ABI65391.1"/>
    </source>
</evidence>
<dbReference type="STRING" id="394221.Mmar10_1098"/>
<organism evidence="16 17">
    <name type="scientific">Maricaulis maris (strain MCS10)</name>
    <name type="common">Caulobacter maris</name>
    <dbReference type="NCBI Taxonomy" id="394221"/>
    <lineage>
        <taxon>Bacteria</taxon>
        <taxon>Pseudomonadati</taxon>
        <taxon>Pseudomonadota</taxon>
        <taxon>Alphaproteobacteria</taxon>
        <taxon>Maricaulales</taxon>
        <taxon>Maricaulaceae</taxon>
        <taxon>Maricaulis</taxon>
    </lineage>
</organism>
<comment type="pathway">
    <text evidence="4">Amino-acid biosynthesis; L-threonine biosynthesis; L-threonine from L-aspartate: step 1/5.</text>
</comment>
<dbReference type="SUPFAM" id="SSF53633">
    <property type="entry name" value="Carbamate kinase-like"/>
    <property type="match status" value="1"/>
</dbReference>
<proteinExistence type="inferred from homology"/>
<keyword evidence="17" id="KW-1185">Reference proteome</keyword>
<evidence type="ECO:0000256" key="2">
    <source>
        <dbReference type="ARBA" id="ARBA00005056"/>
    </source>
</evidence>
<dbReference type="UniPathway" id="UPA00050">
    <property type="reaction ID" value="UER00063"/>
</dbReference>
<gene>
    <name evidence="16" type="ordered locus">Mmar10_1098</name>
</gene>
<dbReference type="PROSITE" id="PS01042">
    <property type="entry name" value="HOMOSER_DHGENASE"/>
    <property type="match status" value="1"/>
</dbReference>
<dbReference type="InterPro" id="IPR001048">
    <property type="entry name" value="Asp/Glu/Uridylate_kinase"/>
</dbReference>
<evidence type="ECO:0000256" key="11">
    <source>
        <dbReference type="ARBA" id="ARBA00023167"/>
    </source>
</evidence>
<dbReference type="Pfam" id="PF00742">
    <property type="entry name" value="Homoserine_dh"/>
    <property type="match status" value="1"/>
</dbReference>
<name>Q0AQP6_MARMM</name>
<dbReference type="Gene3D" id="3.40.50.720">
    <property type="entry name" value="NAD(P)-binding Rossmann-like Domain"/>
    <property type="match status" value="1"/>
</dbReference>
<dbReference type="PANTHER" id="PTHR43331">
    <property type="entry name" value="HOMOSERINE DEHYDROGENASE"/>
    <property type="match status" value="1"/>
</dbReference>